<sequence length="150" mass="16007">MAENGNPSGTGTILCLSGNNAANWTVLVRESARLPGCAGLKPLTDHRKYAGPQNADRPGPPEPWCRSETRSGHRHSSSNKERSVLAQTSNARAPFNTNVAEVPGVRYAANLPRIPILRYIGEATRGEIAQLLRMPAAAAELADVSGVGRR</sequence>
<dbReference type="AlphaFoldDB" id="A0A1H4RXY1"/>
<feature type="region of interest" description="Disordered" evidence="1">
    <location>
        <begin position="42"/>
        <end position="95"/>
    </location>
</feature>
<accession>A0A1H4RXY1</accession>
<gene>
    <name evidence="2" type="ORF">SAMN04490220_1453</name>
</gene>
<reference evidence="3" key="1">
    <citation type="submission" date="2016-10" db="EMBL/GenBank/DDBJ databases">
        <authorList>
            <person name="Varghese N."/>
        </authorList>
    </citation>
    <scope>NUCLEOTIDE SEQUENCE [LARGE SCALE GENOMIC DNA]</scope>
    <source>
        <strain evidence="3">DSM 44719</strain>
    </source>
</reference>
<feature type="compositionally biased region" description="Polar residues" evidence="1">
    <location>
        <begin position="85"/>
        <end position="95"/>
    </location>
</feature>
<name>A0A1H4RXY1_RHOJO</name>
<evidence type="ECO:0000313" key="3">
    <source>
        <dbReference type="Proteomes" id="UP000183407"/>
    </source>
</evidence>
<dbReference type="EMBL" id="FNTL01000004">
    <property type="protein sequence ID" value="SEC36668.1"/>
    <property type="molecule type" value="Genomic_DNA"/>
</dbReference>
<organism evidence="2 3">
    <name type="scientific">Rhodococcus jostii</name>
    <dbReference type="NCBI Taxonomy" id="132919"/>
    <lineage>
        <taxon>Bacteria</taxon>
        <taxon>Bacillati</taxon>
        <taxon>Actinomycetota</taxon>
        <taxon>Actinomycetes</taxon>
        <taxon>Mycobacteriales</taxon>
        <taxon>Nocardiaceae</taxon>
        <taxon>Rhodococcus</taxon>
    </lineage>
</organism>
<proteinExistence type="predicted"/>
<dbReference type="Proteomes" id="UP000183407">
    <property type="component" value="Unassembled WGS sequence"/>
</dbReference>
<evidence type="ECO:0000313" key="2">
    <source>
        <dbReference type="EMBL" id="SEC36668.1"/>
    </source>
</evidence>
<protein>
    <submittedName>
        <fullName evidence="2">Uncharacterized protein</fullName>
    </submittedName>
</protein>
<evidence type="ECO:0000256" key="1">
    <source>
        <dbReference type="SAM" id="MobiDB-lite"/>
    </source>
</evidence>